<dbReference type="Pfam" id="PF07727">
    <property type="entry name" value="RVT_2"/>
    <property type="match status" value="1"/>
</dbReference>
<name>A0A2N5VM47_9BASI</name>
<dbReference type="OrthoDB" id="3344688at2759"/>
<evidence type="ECO:0000313" key="3">
    <source>
        <dbReference type="Proteomes" id="UP000235388"/>
    </source>
</evidence>
<keyword evidence="3" id="KW-1185">Reference proteome</keyword>
<evidence type="ECO:0000313" key="2">
    <source>
        <dbReference type="EMBL" id="PLW51010.1"/>
    </source>
</evidence>
<dbReference type="PANTHER" id="PTHR11439:SF483">
    <property type="entry name" value="PEPTIDE SYNTHASE GLIP-LIKE, PUTATIVE (AFU_ORTHOLOGUE AFUA_3G12920)-RELATED"/>
    <property type="match status" value="1"/>
</dbReference>
<protein>
    <recommendedName>
        <fullName evidence="1">Reverse transcriptase Ty1/copia-type domain-containing protein</fullName>
    </recommendedName>
</protein>
<evidence type="ECO:0000259" key="1">
    <source>
        <dbReference type="Pfam" id="PF07727"/>
    </source>
</evidence>
<dbReference type="EMBL" id="PGCJ01000087">
    <property type="protein sequence ID" value="PLW51010.1"/>
    <property type="molecule type" value="Genomic_DNA"/>
</dbReference>
<organism evidence="2 3">
    <name type="scientific">Puccinia coronata f. sp. avenae</name>
    <dbReference type="NCBI Taxonomy" id="200324"/>
    <lineage>
        <taxon>Eukaryota</taxon>
        <taxon>Fungi</taxon>
        <taxon>Dikarya</taxon>
        <taxon>Basidiomycota</taxon>
        <taxon>Pucciniomycotina</taxon>
        <taxon>Pucciniomycetes</taxon>
        <taxon>Pucciniales</taxon>
        <taxon>Pucciniaceae</taxon>
        <taxon>Puccinia</taxon>
    </lineage>
</organism>
<comment type="caution">
    <text evidence="2">The sequence shown here is derived from an EMBL/GenBank/DDBJ whole genome shotgun (WGS) entry which is preliminary data.</text>
</comment>
<dbReference type="CDD" id="cd09272">
    <property type="entry name" value="RNase_HI_RT_Ty1"/>
    <property type="match status" value="2"/>
</dbReference>
<dbReference type="AlphaFoldDB" id="A0A2N5VM47"/>
<dbReference type="InterPro" id="IPR013103">
    <property type="entry name" value="RVT_2"/>
</dbReference>
<gene>
    <name evidence="2" type="ORF">PCANC_08149</name>
</gene>
<dbReference type="PANTHER" id="PTHR11439">
    <property type="entry name" value="GAG-POL-RELATED RETROTRANSPOSON"/>
    <property type="match status" value="1"/>
</dbReference>
<sequence>MIQSTSAIFPEYQLLLVKEPLERTEVEGALEKAPDRSELDALVCQIKLVLGGEPTKELADAELKAIADLPINPEHRLPTTIKSALLSSELSSWRKAAEYKLKKLESFGVWEPVQPYKGVKALGARWVFTIKRLPDGSIDKFRAWYVAKGFNQVMGTDCNETYAPTTLLNTLQMLLSIAQNKQYPTASFDISLAYLYGPIKEEVYVQPLVEIVPEWKGKIMRLKKAMYGTRQAARCWWKFFSGKMMDFGFTASELGPSLYHCKKGKDFVVIWLHVDDGFAMGKPTSSRRSPCGNCHQDGSEVVTQENALETCDGDAVESTEYRSTLGSLMYLCSGMRPDLSYSVNLLARYSANPSEQHWEALDILVGYLKRTRSLGLVLNGGNGVLQLWSDPNWGGEHERSMSGYLIKHCGNSIAWGSRRQTVVALSTCAAEYVALSKGSQQLAQLHNLLIDIDQVIPQEIYCNNKAAILIAGDNASKKKTRYLSRAFYFINDFIRQYNIKIQWTDTHSQAADIFTKRLGPNLVERALKQIGIAESMSQPREGVDRDRDAYREPIATAGYATVLSRVVLLHFVIIWLHVDNGFTMASSNEVLEELHVAMAREMEVKWTSGVEKIVGINIETLHAHALPQKEYAARDAPRDQQWQSSQSDARFSADPSALHWDALDILIGYLKRTRDVVLRFSDGGSNLQLWSDANWGGEHERSTSGYIIKHNNNPIAWGAKRQNVVALSTCAAEYITLSNGTQQLAQLNNLLIDMHHIVPMEIFCNNKAAILIAGDNASKKKTRYLSCAFYFVNDFVRQYDIQIQWTSTHDQVADIFTKRLGPNIIEKALQKLSLKPSTQVKLTNVGGSVRMDP</sequence>
<proteinExistence type="predicted"/>
<reference evidence="2 3" key="1">
    <citation type="submission" date="2017-11" db="EMBL/GenBank/DDBJ databases">
        <title>De novo assembly and phasing of dikaryotic genomes from two isolates of Puccinia coronata f. sp. avenae, the causal agent of oat crown rust.</title>
        <authorList>
            <person name="Miller M.E."/>
            <person name="Zhang Y."/>
            <person name="Omidvar V."/>
            <person name="Sperschneider J."/>
            <person name="Schwessinger B."/>
            <person name="Raley C."/>
            <person name="Palmer J.M."/>
            <person name="Garnica D."/>
            <person name="Upadhyaya N."/>
            <person name="Rathjen J."/>
            <person name="Taylor J.M."/>
            <person name="Park R.F."/>
            <person name="Dodds P.N."/>
            <person name="Hirsch C.D."/>
            <person name="Kianian S.F."/>
            <person name="Figueroa M."/>
        </authorList>
    </citation>
    <scope>NUCLEOTIDE SEQUENCE [LARGE SCALE GENOMIC DNA]</scope>
    <source>
        <strain evidence="2">12NC29</strain>
    </source>
</reference>
<feature type="domain" description="Reverse transcriptase Ty1/copia-type" evidence="1">
    <location>
        <begin position="109"/>
        <end position="282"/>
    </location>
</feature>
<accession>A0A2N5VM47</accession>
<dbReference type="STRING" id="200324.A0A2N5VM47"/>
<dbReference type="Proteomes" id="UP000235388">
    <property type="component" value="Unassembled WGS sequence"/>
</dbReference>